<evidence type="ECO:0000256" key="2">
    <source>
        <dbReference type="ARBA" id="ARBA00022617"/>
    </source>
</evidence>
<comment type="caution">
    <text evidence="9">The sequence shown here is derived from an EMBL/GenBank/DDBJ whole genome shotgun (WGS) entry which is preliminary data.</text>
</comment>
<evidence type="ECO:0000256" key="3">
    <source>
        <dbReference type="ARBA" id="ARBA00022692"/>
    </source>
</evidence>
<dbReference type="InterPro" id="IPR014314">
    <property type="entry name" value="Succ_DH_cytb556"/>
</dbReference>
<dbReference type="PROSITE" id="PS01000">
    <property type="entry name" value="SDH_CYT_1"/>
    <property type="match status" value="1"/>
</dbReference>
<keyword evidence="10" id="KW-1185">Reference proteome</keyword>
<evidence type="ECO:0000256" key="7">
    <source>
        <dbReference type="ARBA" id="ARBA00023136"/>
    </source>
</evidence>
<dbReference type="PANTHER" id="PTHR10978:SF5">
    <property type="entry name" value="SUCCINATE DEHYDROGENASE CYTOCHROME B560 SUBUNIT, MITOCHONDRIAL"/>
    <property type="match status" value="1"/>
</dbReference>
<name>A0A9W8L605_9FUNG</name>
<keyword evidence="3 8" id="KW-0812">Transmembrane</keyword>
<dbReference type="CDD" id="cd03499">
    <property type="entry name" value="SQR_TypeC_SdhC"/>
    <property type="match status" value="1"/>
</dbReference>
<gene>
    <name evidence="9" type="primary">SDH3</name>
    <name evidence="9" type="ORF">IWW39_001623</name>
</gene>
<evidence type="ECO:0000256" key="1">
    <source>
        <dbReference type="ARBA" id="ARBA00004141"/>
    </source>
</evidence>
<dbReference type="SUPFAM" id="SSF81343">
    <property type="entry name" value="Fumarate reductase respiratory complex transmembrane subunits"/>
    <property type="match status" value="1"/>
</dbReference>
<feature type="transmembrane region" description="Helical" evidence="8">
    <location>
        <begin position="108"/>
        <end position="130"/>
    </location>
</feature>
<organism evidence="9 10">
    <name type="scientific">Coemansia spiralis</name>
    <dbReference type="NCBI Taxonomy" id="417178"/>
    <lineage>
        <taxon>Eukaryota</taxon>
        <taxon>Fungi</taxon>
        <taxon>Fungi incertae sedis</taxon>
        <taxon>Zoopagomycota</taxon>
        <taxon>Kickxellomycotina</taxon>
        <taxon>Kickxellomycetes</taxon>
        <taxon>Kickxellales</taxon>
        <taxon>Kickxellaceae</taxon>
        <taxon>Coemansia</taxon>
    </lineage>
</organism>
<dbReference type="AlphaFoldDB" id="A0A9W8L605"/>
<protein>
    <submittedName>
        <fullName evidence="9">Cytochrome b subunit of succinate dehydrogenase, Sdh3p</fullName>
    </submittedName>
</protein>
<evidence type="ECO:0000256" key="6">
    <source>
        <dbReference type="ARBA" id="ARBA00023004"/>
    </source>
</evidence>
<evidence type="ECO:0000313" key="9">
    <source>
        <dbReference type="EMBL" id="KAJ2689276.1"/>
    </source>
</evidence>
<feature type="transmembrane region" description="Helical" evidence="8">
    <location>
        <begin position="75"/>
        <end position="96"/>
    </location>
</feature>
<comment type="subcellular location">
    <subcellularLocation>
        <location evidence="1">Membrane</location>
        <topology evidence="1">Multi-pass membrane protein</topology>
    </subcellularLocation>
</comment>
<keyword evidence="7 8" id="KW-0472">Membrane</keyword>
<dbReference type="GO" id="GO:0006121">
    <property type="term" value="P:mitochondrial electron transport, succinate to ubiquinone"/>
    <property type="evidence" value="ECO:0007669"/>
    <property type="project" value="TreeGrafter"/>
</dbReference>
<dbReference type="InterPro" id="IPR000701">
    <property type="entry name" value="SuccDH_FuR_B_TM-su"/>
</dbReference>
<dbReference type="GO" id="GO:0009055">
    <property type="term" value="F:electron transfer activity"/>
    <property type="evidence" value="ECO:0007669"/>
    <property type="project" value="InterPro"/>
</dbReference>
<dbReference type="EMBL" id="JANBTX010000028">
    <property type="protein sequence ID" value="KAJ2689276.1"/>
    <property type="molecule type" value="Genomic_DNA"/>
</dbReference>
<dbReference type="Gene3D" id="1.20.1300.10">
    <property type="entry name" value="Fumarate reductase/succinate dehydrogenase, transmembrane subunit"/>
    <property type="match status" value="1"/>
</dbReference>
<dbReference type="InterPro" id="IPR034804">
    <property type="entry name" value="SQR/QFR_C/D"/>
</dbReference>
<evidence type="ECO:0000256" key="5">
    <source>
        <dbReference type="ARBA" id="ARBA00022989"/>
    </source>
</evidence>
<keyword evidence="5 8" id="KW-1133">Transmembrane helix</keyword>
<proteinExistence type="predicted"/>
<evidence type="ECO:0000256" key="8">
    <source>
        <dbReference type="SAM" id="Phobius"/>
    </source>
</evidence>
<dbReference type="PANTHER" id="PTHR10978">
    <property type="entry name" value="SUCCINATE DEHYDROGENASE CYTOCHROME B560 SUBUNIT"/>
    <property type="match status" value="1"/>
</dbReference>
<feature type="transmembrane region" description="Helical" evidence="8">
    <location>
        <begin position="150"/>
        <end position="170"/>
    </location>
</feature>
<dbReference type="OrthoDB" id="588261at2759"/>
<dbReference type="Pfam" id="PF01127">
    <property type="entry name" value="Sdh_cyt"/>
    <property type="match status" value="1"/>
</dbReference>
<dbReference type="GO" id="GO:0005739">
    <property type="term" value="C:mitochondrion"/>
    <property type="evidence" value="ECO:0007669"/>
    <property type="project" value="GOC"/>
</dbReference>
<dbReference type="GO" id="GO:0046872">
    <property type="term" value="F:metal ion binding"/>
    <property type="evidence" value="ECO:0007669"/>
    <property type="project" value="UniProtKB-KW"/>
</dbReference>
<dbReference type="GO" id="GO:0006099">
    <property type="term" value="P:tricarboxylic acid cycle"/>
    <property type="evidence" value="ECO:0007669"/>
    <property type="project" value="InterPro"/>
</dbReference>
<reference evidence="9" key="1">
    <citation type="submission" date="2022-07" db="EMBL/GenBank/DDBJ databases">
        <title>Phylogenomic reconstructions and comparative analyses of Kickxellomycotina fungi.</title>
        <authorList>
            <person name="Reynolds N.K."/>
            <person name="Stajich J.E."/>
            <person name="Barry K."/>
            <person name="Grigoriev I.V."/>
            <person name="Crous P."/>
            <person name="Smith M.E."/>
        </authorList>
    </citation>
    <scope>NUCLEOTIDE SEQUENCE</scope>
    <source>
        <strain evidence="9">CBS 109367</strain>
    </source>
</reference>
<evidence type="ECO:0000313" key="10">
    <source>
        <dbReference type="Proteomes" id="UP001151516"/>
    </source>
</evidence>
<keyword evidence="4" id="KW-0479">Metal-binding</keyword>
<dbReference type="Proteomes" id="UP001151516">
    <property type="component" value="Unassembled WGS sequence"/>
</dbReference>
<dbReference type="InterPro" id="IPR018495">
    <property type="entry name" value="Succ_DH_cyt_bsu_CS"/>
</dbReference>
<sequence length="171" mass="18111">MFSTATRAGLLGATRRSLVAPTVRAFVATPMRLTEEPQSVVAERARKNRPVSPHLSIYKPQMSWVLSGLHRNTGVLIGGAAYVYAAMFGLAPAFGLDMSSVAMAGSLAALPTVVMVGGKAVLSGCLSFYVFGTMRHLWWDTGRALSNKGVFTTGYAAIAASVLATGYLTFF</sequence>
<evidence type="ECO:0000256" key="4">
    <source>
        <dbReference type="ARBA" id="ARBA00022723"/>
    </source>
</evidence>
<keyword evidence="6" id="KW-0408">Iron</keyword>
<accession>A0A9W8L605</accession>
<dbReference type="GO" id="GO:0016020">
    <property type="term" value="C:membrane"/>
    <property type="evidence" value="ECO:0007669"/>
    <property type="project" value="UniProtKB-SubCell"/>
</dbReference>
<keyword evidence="2" id="KW-0349">Heme</keyword>